<dbReference type="PATRIC" id="fig|380242.3.peg.3315"/>
<name>A0A0M2URD0_9BACT</name>
<keyword evidence="1" id="KW-0472">Membrane</keyword>
<comment type="caution">
    <text evidence="2">The sequence shown here is derived from an EMBL/GenBank/DDBJ whole genome shotgun (WGS) entry which is preliminary data.</text>
</comment>
<proteinExistence type="predicted"/>
<dbReference type="Proteomes" id="UP000034954">
    <property type="component" value="Unassembled WGS sequence"/>
</dbReference>
<gene>
    <name evidence="2" type="ORF">BROFUL_02675</name>
</gene>
<accession>A0A0M2URD0</accession>
<organism evidence="2 3">
    <name type="scientific">Candidatus Brocadia fulgida</name>
    <dbReference type="NCBI Taxonomy" id="380242"/>
    <lineage>
        <taxon>Bacteria</taxon>
        <taxon>Pseudomonadati</taxon>
        <taxon>Planctomycetota</taxon>
        <taxon>Candidatus Brocadiia</taxon>
        <taxon>Candidatus Brocadiales</taxon>
        <taxon>Candidatus Brocadiaceae</taxon>
        <taxon>Candidatus Brocadia</taxon>
    </lineage>
</organism>
<evidence type="ECO:0000256" key="1">
    <source>
        <dbReference type="SAM" id="Phobius"/>
    </source>
</evidence>
<keyword evidence="1" id="KW-0812">Transmembrane</keyword>
<dbReference type="AlphaFoldDB" id="A0A0M2URD0"/>
<evidence type="ECO:0000313" key="3">
    <source>
        <dbReference type="Proteomes" id="UP000034954"/>
    </source>
</evidence>
<keyword evidence="3" id="KW-1185">Reference proteome</keyword>
<sequence>MRIRLIMTLVFITLFVSKVVFGQESDSYIISIPQKIGNFIGGVSPFIIIGLGILLIFIQRLAKFIGIALLIIGAVRMIFLFIP</sequence>
<reference evidence="2 3" key="1">
    <citation type="journal article" date="2013" name="BMC Microbiol.">
        <title>Identification of the type II cytochrome c maturation pathway in anammox bacteria by comparative genomics.</title>
        <authorList>
            <person name="Ferousi C."/>
            <person name="Speth D.R."/>
            <person name="Reimann J."/>
            <person name="Op den Camp H.J."/>
            <person name="Allen J.W."/>
            <person name="Keltjens J.T."/>
            <person name="Jetten M.S."/>
        </authorList>
    </citation>
    <scope>NUCLEOTIDE SEQUENCE [LARGE SCALE GENOMIC DNA]</scope>
    <source>
        <strain evidence="2">RU1</strain>
    </source>
</reference>
<evidence type="ECO:0000313" key="2">
    <source>
        <dbReference type="EMBL" id="KKO18618.1"/>
    </source>
</evidence>
<keyword evidence="1" id="KW-1133">Transmembrane helix</keyword>
<protein>
    <submittedName>
        <fullName evidence="2">Uncharacterized protein</fullName>
    </submittedName>
</protein>
<feature type="transmembrane region" description="Helical" evidence="1">
    <location>
        <begin position="38"/>
        <end position="57"/>
    </location>
</feature>
<dbReference type="EMBL" id="LAQJ01000246">
    <property type="protein sequence ID" value="KKO18618.1"/>
    <property type="molecule type" value="Genomic_DNA"/>
</dbReference>
<feature type="transmembrane region" description="Helical" evidence="1">
    <location>
        <begin position="64"/>
        <end position="82"/>
    </location>
</feature>